<organism evidence="2 3">
    <name type="scientific">Parascedosporium putredinis</name>
    <dbReference type="NCBI Taxonomy" id="1442378"/>
    <lineage>
        <taxon>Eukaryota</taxon>
        <taxon>Fungi</taxon>
        <taxon>Dikarya</taxon>
        <taxon>Ascomycota</taxon>
        <taxon>Pezizomycotina</taxon>
        <taxon>Sordariomycetes</taxon>
        <taxon>Hypocreomycetidae</taxon>
        <taxon>Microascales</taxon>
        <taxon>Microascaceae</taxon>
        <taxon>Parascedosporium</taxon>
    </lineage>
</organism>
<feature type="region of interest" description="Disordered" evidence="1">
    <location>
        <begin position="1"/>
        <end position="279"/>
    </location>
</feature>
<keyword evidence="3" id="KW-1185">Reference proteome</keyword>
<feature type="compositionally biased region" description="Low complexity" evidence="1">
    <location>
        <begin position="840"/>
        <end position="849"/>
    </location>
</feature>
<feature type="compositionally biased region" description="Basic and acidic residues" evidence="1">
    <location>
        <begin position="801"/>
        <end position="813"/>
    </location>
</feature>
<feature type="region of interest" description="Disordered" evidence="1">
    <location>
        <begin position="294"/>
        <end position="492"/>
    </location>
</feature>
<evidence type="ECO:0000313" key="2">
    <source>
        <dbReference type="EMBL" id="CAI4217366.1"/>
    </source>
</evidence>
<sequence length="1066" mass="117044">MTRVTQDFDDFTIHEDENSTHSAADDESEVPPQEVTPIRVSLGAESGDDEAMAEDVSRITDESNLDADIIPEGPEELVSGAASEPAAEDECHDTNEPLAEVEPVSEGAEEPASENATEDLTAAEPAELIPEPSAELLGEEVEEDAVEEGNPADLPQDTSELPPAEEEETDDLVQEVPEDASLHEAEAEIPDESNTSVDYQEESADTTNDGHDETDTPNNDFDDEEEEEEDTHNESGVSHDALGAEEDDAQEGDDEDSLDSESRRMSTMSGGYRRTSGRTDALIQAAARAVVARIENRRGSSKTHSLGGEEDFSMLSHDSDLHEDEDAEEAHDAELCDLRQYEASPRISDASSVPAPLADDVGNDSSSHNEADDDVFSDRSPRSSMGSISSDPDRKLSLEEAMSRAAHSPRISNISHYDGTEEDFVPTARNTPRLPFRTPSSVRAMQMSSPPGSTYGSPRSSKRHYPTISRLGSPNVSAQYSPKGRSTPSRLKERKEAPLVLLHVTLLPLRWPWGDVLETAEAHELSEASKSLRESWRQLHDRMGDTVLERGLPLRRKARILECGHYLGPSNIMTFESETESEDEGWGSDRRLSRIDEDDKFHWCNTCKHEIKYESLGPGKVFRVKVYASNGLMKAGAWGACWKEMERVDVEIEPLVDTSLQGELNDLATEQDRRAEEEEEARIAAEEMDEMDEEDTELGQPFDSSMMADHDHSRILSSPPASSMRMEQPSRSLVSRPQSRAVEPSPNPDMRMQEHHTSLAARQQQHQQHFETEPLDSTRMLSSPPPLPPSSAARASGSNLRIEDRAHSAELHHRQSHMMSSPCPSTLRYDDGTQSPAMGRSQSRSPSPAARRHEDSYMPGPSPASPSQEAFERREERREERRKTYQSASLPELILEAAKVVLQDRKNLVITLLGAIAMLLALRGSNNGGGGSADRYSVHNHFPPEPVEDAETPLDKEIRRIVETVTEVETVKVQVTATTTTTEMVRETVQDELLEDTASARDPVPEEQAAAEPPVVEDPVSGDEVLGKAAGVRDPSPGVVATDSLGESPSLEDAAAGADSAQHDEL</sequence>
<dbReference type="Proteomes" id="UP000838763">
    <property type="component" value="Unassembled WGS sequence"/>
</dbReference>
<comment type="caution">
    <text evidence="2">The sequence shown here is derived from an EMBL/GenBank/DDBJ whole genome shotgun (WGS) entry which is preliminary data.</text>
</comment>
<feature type="compositionally biased region" description="Acidic residues" evidence="1">
    <location>
        <begin position="163"/>
        <end position="178"/>
    </location>
</feature>
<feature type="region of interest" description="Disordered" evidence="1">
    <location>
        <begin position="661"/>
        <end position="887"/>
    </location>
</feature>
<feature type="region of interest" description="Disordered" evidence="1">
    <location>
        <begin position="999"/>
        <end position="1066"/>
    </location>
</feature>
<dbReference type="AlphaFoldDB" id="A0A9P1H8F2"/>
<gene>
    <name evidence="2" type="ORF">PPNO1_LOCUS6979</name>
</gene>
<feature type="compositionally biased region" description="Acidic residues" evidence="1">
    <location>
        <begin position="137"/>
        <end position="147"/>
    </location>
</feature>
<feature type="compositionally biased region" description="Polar residues" evidence="1">
    <location>
        <begin position="470"/>
        <end position="489"/>
    </location>
</feature>
<feature type="compositionally biased region" description="Low complexity" evidence="1">
    <location>
        <begin position="1006"/>
        <end position="1019"/>
    </location>
</feature>
<protein>
    <recommendedName>
        <fullName evidence="4">Pathway-specific nitrogen regulator</fullName>
    </recommendedName>
</protein>
<feature type="compositionally biased region" description="Polar residues" evidence="1">
    <location>
        <begin position="729"/>
        <end position="738"/>
    </location>
</feature>
<reference evidence="2" key="1">
    <citation type="submission" date="2022-11" db="EMBL/GenBank/DDBJ databases">
        <authorList>
            <person name="Scott C."/>
            <person name="Bruce N."/>
        </authorList>
    </citation>
    <scope>NUCLEOTIDE SEQUENCE</scope>
</reference>
<evidence type="ECO:0000256" key="1">
    <source>
        <dbReference type="SAM" id="MobiDB-lite"/>
    </source>
</evidence>
<feature type="compositionally biased region" description="Basic and acidic residues" evidence="1">
    <location>
        <begin position="391"/>
        <end position="402"/>
    </location>
</feature>
<name>A0A9P1H8F2_9PEZI</name>
<dbReference type="OrthoDB" id="5369448at2759"/>
<dbReference type="EMBL" id="CALLCH030000016">
    <property type="protein sequence ID" value="CAI4217366.1"/>
    <property type="molecule type" value="Genomic_DNA"/>
</dbReference>
<feature type="compositionally biased region" description="Basic and acidic residues" evidence="1">
    <location>
        <begin position="670"/>
        <end position="685"/>
    </location>
</feature>
<feature type="compositionally biased region" description="Acidic residues" evidence="1">
    <location>
        <begin position="243"/>
        <end position="259"/>
    </location>
</feature>
<feature type="compositionally biased region" description="Acidic residues" evidence="1">
    <location>
        <begin position="220"/>
        <end position="231"/>
    </location>
</feature>
<feature type="compositionally biased region" description="Basic and acidic residues" evidence="1">
    <location>
        <begin position="870"/>
        <end position="883"/>
    </location>
</feature>
<evidence type="ECO:0008006" key="4">
    <source>
        <dbReference type="Google" id="ProtNLM"/>
    </source>
</evidence>
<evidence type="ECO:0000313" key="3">
    <source>
        <dbReference type="Proteomes" id="UP000838763"/>
    </source>
</evidence>
<proteinExistence type="predicted"/>
<feature type="compositionally biased region" description="Polar residues" evidence="1">
    <location>
        <begin position="438"/>
        <end position="459"/>
    </location>
</feature>
<accession>A0A9P1H8F2</accession>
<feature type="compositionally biased region" description="Acidic residues" evidence="1">
    <location>
        <begin position="686"/>
        <end position="697"/>
    </location>
</feature>
<feature type="compositionally biased region" description="Basic and acidic residues" evidence="1">
    <location>
        <begin position="330"/>
        <end position="340"/>
    </location>
</feature>